<name>A0ABR2RDS9_9ROSI</name>
<evidence type="ECO:0000313" key="3">
    <source>
        <dbReference type="EMBL" id="KAK9011054.1"/>
    </source>
</evidence>
<dbReference type="Pfam" id="PF14432">
    <property type="entry name" value="DYW_deaminase"/>
    <property type="match status" value="1"/>
</dbReference>
<dbReference type="Pfam" id="PF20431">
    <property type="entry name" value="E_motif"/>
    <property type="match status" value="1"/>
</dbReference>
<dbReference type="Pfam" id="PF20430">
    <property type="entry name" value="Eplus_motif"/>
    <property type="match status" value="1"/>
</dbReference>
<dbReference type="InterPro" id="IPR032867">
    <property type="entry name" value="DYW_dom"/>
</dbReference>
<reference evidence="3 4" key="1">
    <citation type="journal article" date="2024" name="G3 (Bethesda)">
        <title>Genome assembly of Hibiscus sabdariffa L. provides insights into metabolisms of medicinal natural products.</title>
        <authorList>
            <person name="Kim T."/>
        </authorList>
    </citation>
    <scope>NUCLEOTIDE SEQUENCE [LARGE SCALE GENOMIC DNA]</scope>
    <source>
        <strain evidence="3">TK-2024</strain>
        <tissue evidence="3">Old leaves</tissue>
    </source>
</reference>
<evidence type="ECO:0000313" key="4">
    <source>
        <dbReference type="Proteomes" id="UP001396334"/>
    </source>
</evidence>
<proteinExistence type="inferred from homology"/>
<comment type="similarity">
    <text evidence="1">Belongs to the PPR family. PCMP-H subfamily.</text>
</comment>
<dbReference type="InterPro" id="IPR046848">
    <property type="entry name" value="E_motif"/>
</dbReference>
<dbReference type="EMBL" id="JBBPBN010000023">
    <property type="protein sequence ID" value="KAK9011054.1"/>
    <property type="molecule type" value="Genomic_DNA"/>
</dbReference>
<sequence>MQLKTISCSLTYMLRWGRWNDVSMERKLMREKGLRKNPGCSWLEAKKGVIEEFFAGDMTHPRSGEMKQVLEDLLYSLKAIGYEPNMNSIAYGVNDEVKRRILITHSDKLALAYGLLSINADCAH</sequence>
<dbReference type="InterPro" id="IPR046849">
    <property type="entry name" value="E2_motif"/>
</dbReference>
<accession>A0ABR2RDS9</accession>
<comment type="caution">
    <text evidence="3">The sequence shown here is derived from an EMBL/GenBank/DDBJ whole genome shotgun (WGS) entry which is preliminary data.</text>
</comment>
<gene>
    <name evidence="3" type="ORF">V6N11_043911</name>
</gene>
<feature type="domain" description="DYW" evidence="2">
    <location>
        <begin position="81"/>
        <end position="123"/>
    </location>
</feature>
<dbReference type="Proteomes" id="UP001396334">
    <property type="component" value="Unassembled WGS sequence"/>
</dbReference>
<organism evidence="3 4">
    <name type="scientific">Hibiscus sabdariffa</name>
    <name type="common">roselle</name>
    <dbReference type="NCBI Taxonomy" id="183260"/>
    <lineage>
        <taxon>Eukaryota</taxon>
        <taxon>Viridiplantae</taxon>
        <taxon>Streptophyta</taxon>
        <taxon>Embryophyta</taxon>
        <taxon>Tracheophyta</taxon>
        <taxon>Spermatophyta</taxon>
        <taxon>Magnoliopsida</taxon>
        <taxon>eudicotyledons</taxon>
        <taxon>Gunneridae</taxon>
        <taxon>Pentapetalae</taxon>
        <taxon>rosids</taxon>
        <taxon>malvids</taxon>
        <taxon>Malvales</taxon>
        <taxon>Malvaceae</taxon>
        <taxon>Malvoideae</taxon>
        <taxon>Hibiscus</taxon>
    </lineage>
</organism>
<evidence type="ECO:0000259" key="2">
    <source>
        <dbReference type="Pfam" id="PF14432"/>
    </source>
</evidence>
<protein>
    <recommendedName>
        <fullName evidence="2">DYW domain-containing protein</fullName>
    </recommendedName>
</protein>
<keyword evidence="4" id="KW-1185">Reference proteome</keyword>
<evidence type="ECO:0000256" key="1">
    <source>
        <dbReference type="ARBA" id="ARBA00006643"/>
    </source>
</evidence>